<evidence type="ECO:0000313" key="3">
    <source>
        <dbReference type="EMBL" id="MFD1782367.1"/>
    </source>
</evidence>
<evidence type="ECO:0000259" key="1">
    <source>
        <dbReference type="PROSITE" id="PS50404"/>
    </source>
</evidence>
<keyword evidence="4" id="KW-1185">Reference proteome</keyword>
<organism evidence="3 4">
    <name type="scientific">Phenylobacterium terrae</name>
    <dbReference type="NCBI Taxonomy" id="2665495"/>
    <lineage>
        <taxon>Bacteria</taxon>
        <taxon>Pseudomonadati</taxon>
        <taxon>Pseudomonadota</taxon>
        <taxon>Alphaproteobacteria</taxon>
        <taxon>Caulobacterales</taxon>
        <taxon>Caulobacteraceae</taxon>
        <taxon>Phenylobacterium</taxon>
    </lineage>
</organism>
<reference evidence="4" key="1">
    <citation type="journal article" date="2019" name="Int. J. Syst. Evol. Microbiol.">
        <title>The Global Catalogue of Microorganisms (GCM) 10K type strain sequencing project: providing services to taxonomists for standard genome sequencing and annotation.</title>
        <authorList>
            <consortium name="The Broad Institute Genomics Platform"/>
            <consortium name="The Broad Institute Genome Sequencing Center for Infectious Disease"/>
            <person name="Wu L."/>
            <person name="Ma J."/>
        </authorList>
    </citation>
    <scope>NUCLEOTIDE SEQUENCE [LARGE SCALE GENOMIC DNA]</scope>
    <source>
        <strain evidence="4">DFY28</strain>
    </source>
</reference>
<protein>
    <submittedName>
        <fullName evidence="3">Glutathione S-transferase family protein</fullName>
    </submittedName>
</protein>
<dbReference type="Gene3D" id="3.40.30.10">
    <property type="entry name" value="Glutaredoxin"/>
    <property type="match status" value="1"/>
</dbReference>
<proteinExistence type="predicted"/>
<dbReference type="CDD" id="cd03046">
    <property type="entry name" value="GST_N_GTT1_like"/>
    <property type="match status" value="1"/>
</dbReference>
<dbReference type="InterPro" id="IPR040079">
    <property type="entry name" value="Glutathione_S-Trfase"/>
</dbReference>
<dbReference type="EMBL" id="JBHUEY010000001">
    <property type="protein sequence ID" value="MFD1782367.1"/>
    <property type="molecule type" value="Genomic_DNA"/>
</dbReference>
<accession>A0ABW4MWK9</accession>
<dbReference type="InterPro" id="IPR004045">
    <property type="entry name" value="Glutathione_S-Trfase_N"/>
</dbReference>
<dbReference type="Gene3D" id="1.20.1050.10">
    <property type="match status" value="1"/>
</dbReference>
<dbReference type="InterPro" id="IPR004046">
    <property type="entry name" value="GST_C"/>
</dbReference>
<dbReference type="Pfam" id="PF13409">
    <property type="entry name" value="GST_N_2"/>
    <property type="match status" value="1"/>
</dbReference>
<dbReference type="SFLD" id="SFLDG01150">
    <property type="entry name" value="Main.1:_Beta-like"/>
    <property type="match status" value="1"/>
</dbReference>
<gene>
    <name evidence="3" type="ORF">ACFSC0_03090</name>
</gene>
<comment type="caution">
    <text evidence="3">The sequence shown here is derived from an EMBL/GenBank/DDBJ whole genome shotgun (WGS) entry which is preliminary data.</text>
</comment>
<feature type="domain" description="GST C-terminal" evidence="2">
    <location>
        <begin position="84"/>
        <end position="203"/>
    </location>
</feature>
<dbReference type="PROSITE" id="PS50404">
    <property type="entry name" value="GST_NTER"/>
    <property type="match status" value="1"/>
</dbReference>
<dbReference type="SUPFAM" id="SSF52833">
    <property type="entry name" value="Thioredoxin-like"/>
    <property type="match status" value="1"/>
</dbReference>
<dbReference type="PROSITE" id="PS50405">
    <property type="entry name" value="GST_CTER"/>
    <property type="match status" value="1"/>
</dbReference>
<dbReference type="RefSeq" id="WP_377280576.1">
    <property type="nucleotide sequence ID" value="NZ_JBHRSI010000001.1"/>
</dbReference>
<dbReference type="InterPro" id="IPR010987">
    <property type="entry name" value="Glutathione-S-Trfase_C-like"/>
</dbReference>
<dbReference type="PANTHER" id="PTHR44051">
    <property type="entry name" value="GLUTATHIONE S-TRANSFERASE-RELATED"/>
    <property type="match status" value="1"/>
</dbReference>
<evidence type="ECO:0000313" key="4">
    <source>
        <dbReference type="Proteomes" id="UP001597237"/>
    </source>
</evidence>
<sequence>MSITLYELQPTRSTRARWTLLELGLPYESIEGPEVFAMPELAAIHPLSKLPALRDAGRPLFESAAICNWLADSHPEAGLVAPSGTWARALHDQWVAFTLSEIEAFLWHTARNLFVLPEEERVPAVYPQNEAAARRGLAVLDVHLRDKEWLVEDRFSLTDIFTGYATSWAHWQGMTADLANVTAYVERLQARPLCTYRQDVFGQ</sequence>
<dbReference type="Proteomes" id="UP001597237">
    <property type="component" value="Unassembled WGS sequence"/>
</dbReference>
<dbReference type="SFLD" id="SFLDS00019">
    <property type="entry name" value="Glutathione_Transferase_(cytos"/>
    <property type="match status" value="1"/>
</dbReference>
<dbReference type="PANTHER" id="PTHR44051:SF8">
    <property type="entry name" value="GLUTATHIONE S-TRANSFERASE GSTA"/>
    <property type="match status" value="1"/>
</dbReference>
<name>A0ABW4MWK9_9CAUL</name>
<dbReference type="InterPro" id="IPR036282">
    <property type="entry name" value="Glutathione-S-Trfase_C_sf"/>
</dbReference>
<feature type="domain" description="GST N-terminal" evidence="1">
    <location>
        <begin position="1"/>
        <end position="78"/>
    </location>
</feature>
<dbReference type="InterPro" id="IPR036249">
    <property type="entry name" value="Thioredoxin-like_sf"/>
</dbReference>
<dbReference type="SUPFAM" id="SSF47616">
    <property type="entry name" value="GST C-terminal domain-like"/>
    <property type="match status" value="1"/>
</dbReference>
<dbReference type="Pfam" id="PF00043">
    <property type="entry name" value="GST_C"/>
    <property type="match status" value="1"/>
</dbReference>
<dbReference type="SFLD" id="SFLDG00358">
    <property type="entry name" value="Main_(cytGST)"/>
    <property type="match status" value="1"/>
</dbReference>
<evidence type="ECO:0000259" key="2">
    <source>
        <dbReference type="PROSITE" id="PS50405"/>
    </source>
</evidence>